<organism evidence="4 5">
    <name type="scientific">Microcella alkalica</name>
    <dbReference type="NCBI Taxonomy" id="355930"/>
    <lineage>
        <taxon>Bacteria</taxon>
        <taxon>Bacillati</taxon>
        <taxon>Actinomycetota</taxon>
        <taxon>Actinomycetes</taxon>
        <taxon>Micrococcales</taxon>
        <taxon>Microbacteriaceae</taxon>
        <taxon>Microcella</taxon>
    </lineage>
</organism>
<reference evidence="4 5" key="1">
    <citation type="submission" date="2020-07" db="EMBL/GenBank/DDBJ databases">
        <title>Sequencing the genomes of 1000 actinobacteria strains.</title>
        <authorList>
            <person name="Klenk H.-P."/>
        </authorList>
    </citation>
    <scope>NUCLEOTIDE SEQUENCE [LARGE SCALE GENOMIC DNA]</scope>
    <source>
        <strain evidence="4 5">DSM 19663</strain>
    </source>
</reference>
<feature type="compositionally biased region" description="Basic and acidic residues" evidence="1">
    <location>
        <begin position="142"/>
        <end position="151"/>
    </location>
</feature>
<evidence type="ECO:0000313" key="4">
    <source>
        <dbReference type="EMBL" id="MBA8848102.1"/>
    </source>
</evidence>
<evidence type="ECO:0000256" key="2">
    <source>
        <dbReference type="SAM" id="Phobius"/>
    </source>
</evidence>
<keyword evidence="2" id="KW-1133">Transmembrane helix</keyword>
<sequence>MVLSSADPAPASSSTDARPERSPARVRLIVAGALLVLVALVAGVLLGRATAPAGAASAPAAESAEAGFSRDMQTHHNQAVEMSLLLRDRTDDEEVRLLALDIATAQAQQAGQMFAWLTMWGVPQTSTEPEMAWMALPTLDGGHDEHSDAHTPGEPMPGLASPEEMAALRDAEGLEAEVLWLELMIEHHEGGVEMAEAVLVRTENELVTRLAGGVVQLQQKEIDYMTELLEERS</sequence>
<dbReference type="EMBL" id="JACGWX010000004">
    <property type="protein sequence ID" value="MBA8848102.1"/>
    <property type="molecule type" value="Genomic_DNA"/>
</dbReference>
<dbReference type="Proteomes" id="UP000585905">
    <property type="component" value="Unassembled WGS sequence"/>
</dbReference>
<keyword evidence="2" id="KW-0812">Transmembrane</keyword>
<feature type="region of interest" description="Disordered" evidence="1">
    <location>
        <begin position="1"/>
        <end position="22"/>
    </location>
</feature>
<dbReference type="PANTHER" id="PTHR36933:SF1">
    <property type="entry name" value="SLL0788 PROTEIN"/>
    <property type="match status" value="1"/>
</dbReference>
<accession>A0A839ECC9</accession>
<dbReference type="InterPro" id="IPR012347">
    <property type="entry name" value="Ferritin-like"/>
</dbReference>
<evidence type="ECO:0000259" key="3">
    <source>
        <dbReference type="Pfam" id="PF03713"/>
    </source>
</evidence>
<dbReference type="Gene3D" id="1.20.1260.10">
    <property type="match status" value="1"/>
</dbReference>
<proteinExistence type="predicted"/>
<dbReference type="Pfam" id="PF03713">
    <property type="entry name" value="DUF305"/>
    <property type="match status" value="1"/>
</dbReference>
<protein>
    <submittedName>
        <fullName evidence="4">Uncharacterized protein (DUF305 family)</fullName>
    </submittedName>
</protein>
<dbReference type="InterPro" id="IPR005183">
    <property type="entry name" value="DUF305_CopM-like"/>
</dbReference>
<feature type="region of interest" description="Disordered" evidence="1">
    <location>
        <begin position="142"/>
        <end position="161"/>
    </location>
</feature>
<keyword evidence="5" id="KW-1185">Reference proteome</keyword>
<feature type="compositionally biased region" description="Low complexity" evidence="1">
    <location>
        <begin position="1"/>
        <end position="16"/>
    </location>
</feature>
<name>A0A839ECC9_9MICO</name>
<evidence type="ECO:0000256" key="1">
    <source>
        <dbReference type="SAM" id="MobiDB-lite"/>
    </source>
</evidence>
<keyword evidence="2" id="KW-0472">Membrane</keyword>
<comment type="caution">
    <text evidence="4">The sequence shown here is derived from an EMBL/GenBank/DDBJ whole genome shotgun (WGS) entry which is preliminary data.</text>
</comment>
<evidence type="ECO:0000313" key="5">
    <source>
        <dbReference type="Proteomes" id="UP000585905"/>
    </source>
</evidence>
<feature type="domain" description="DUF305" evidence="3">
    <location>
        <begin position="65"/>
        <end position="229"/>
    </location>
</feature>
<dbReference type="RefSeq" id="WP_343050926.1">
    <property type="nucleotide sequence ID" value="NZ_BAAAOV010000020.1"/>
</dbReference>
<gene>
    <name evidence="4" type="ORF">FHX53_001701</name>
</gene>
<dbReference type="AlphaFoldDB" id="A0A839ECC9"/>
<feature type="transmembrane region" description="Helical" evidence="2">
    <location>
        <begin position="28"/>
        <end position="47"/>
    </location>
</feature>
<dbReference type="PANTHER" id="PTHR36933">
    <property type="entry name" value="SLL0788 PROTEIN"/>
    <property type="match status" value="1"/>
</dbReference>